<keyword evidence="4" id="KW-1185">Reference proteome</keyword>
<dbReference type="Proteomes" id="UP001556367">
    <property type="component" value="Unassembled WGS sequence"/>
</dbReference>
<organism evidence="3 4">
    <name type="scientific">Hohenbuehelia grisea</name>
    <dbReference type="NCBI Taxonomy" id="104357"/>
    <lineage>
        <taxon>Eukaryota</taxon>
        <taxon>Fungi</taxon>
        <taxon>Dikarya</taxon>
        <taxon>Basidiomycota</taxon>
        <taxon>Agaricomycotina</taxon>
        <taxon>Agaricomycetes</taxon>
        <taxon>Agaricomycetidae</taxon>
        <taxon>Agaricales</taxon>
        <taxon>Pleurotineae</taxon>
        <taxon>Pleurotaceae</taxon>
        <taxon>Hohenbuehelia</taxon>
    </lineage>
</organism>
<evidence type="ECO:0000313" key="3">
    <source>
        <dbReference type="EMBL" id="KAL0956951.1"/>
    </source>
</evidence>
<sequence length="587" mass="64048">MLPEAKTLSTQFQPAFLSYPPPFIHVNSPTNPRRTAAALTDALRKPATDEQDVALETHVALVDGIAAFTSRIFYDTVINSLAGHHARWETGCSNWSRSAVGAGEDDGERYNESFASFVRGLQAVKATHDKRKVGEGRGNVVSRYFIVVTFPERMRDNLAENFVPITRLAELSQLDTSLSVIFVSAVRWEDIRPPVGASPDPYFIDIGPLSKQDAIRTLVATFLEEGSSQHASSQHVASETYHPTLQPLYAHFITTLVSVCYPFTQDPDELMNIAAAQWPAFAHAALQSSTRSSETRDSDDEGMEGEDDESITADGPSLPNEQARMRLLRQFTPSMTAALEALYPRLTNATDWAANAALHGPMTEPFTSQSRPTSPTKSHSRSPSKPGPSSVRRSARHIIDPTRETDTLPGSTSSARAHDLEALPRMHKFILLAAFIASNNPAKSDLRMFGRGVDERTRGKRRRRGGGAGRKGGRGASKATKIPQRLVGPSPFPLDRLLALLGALLEEHDVDDNDIHEEGHTDIEVGRAGVLGAISALASTKLLHRTSVPDKLDGPPTFKCGIAYEAALELARDLDVQLGDLLWEVVV</sequence>
<evidence type="ECO:0000313" key="4">
    <source>
        <dbReference type="Proteomes" id="UP001556367"/>
    </source>
</evidence>
<protein>
    <recommendedName>
        <fullName evidence="2">Origin recognition complex subunit 5 C-terminal domain-containing protein</fullName>
    </recommendedName>
</protein>
<evidence type="ECO:0000256" key="1">
    <source>
        <dbReference type="SAM" id="MobiDB-lite"/>
    </source>
</evidence>
<feature type="region of interest" description="Disordered" evidence="1">
    <location>
        <begin position="361"/>
        <end position="414"/>
    </location>
</feature>
<evidence type="ECO:0000259" key="2">
    <source>
        <dbReference type="Pfam" id="PF14630"/>
    </source>
</evidence>
<dbReference type="Pfam" id="PF14630">
    <property type="entry name" value="ORC5_C"/>
    <property type="match status" value="1"/>
</dbReference>
<dbReference type="InterPro" id="IPR047088">
    <property type="entry name" value="ORC5_C"/>
</dbReference>
<comment type="caution">
    <text evidence="3">The sequence shown here is derived from an EMBL/GenBank/DDBJ whole genome shotgun (WGS) entry which is preliminary data.</text>
</comment>
<dbReference type="PANTHER" id="PTHR12705:SF0">
    <property type="entry name" value="ORIGIN RECOGNITION COMPLEX SUBUNIT 5"/>
    <property type="match status" value="1"/>
</dbReference>
<reference evidence="4" key="1">
    <citation type="submission" date="2024-06" db="EMBL/GenBank/DDBJ databases">
        <title>Multi-omics analyses provide insights into the biosynthesis of the anticancer antibiotic pleurotin in Hohenbuehelia grisea.</title>
        <authorList>
            <person name="Weaver J.A."/>
            <person name="Alberti F."/>
        </authorList>
    </citation>
    <scope>NUCLEOTIDE SEQUENCE [LARGE SCALE GENOMIC DNA]</scope>
    <source>
        <strain evidence="4">T-177</strain>
    </source>
</reference>
<name>A0ABR3JPF0_9AGAR</name>
<feature type="region of interest" description="Disordered" evidence="1">
    <location>
        <begin position="451"/>
        <end position="485"/>
    </location>
</feature>
<dbReference type="EMBL" id="JASNQZ010000006">
    <property type="protein sequence ID" value="KAL0956951.1"/>
    <property type="molecule type" value="Genomic_DNA"/>
</dbReference>
<feature type="compositionally biased region" description="Basic and acidic residues" evidence="1">
    <location>
        <begin position="397"/>
        <end position="406"/>
    </location>
</feature>
<feature type="domain" description="Origin recognition complex subunit 5 C-terminal" evidence="2">
    <location>
        <begin position="423"/>
        <end position="581"/>
    </location>
</feature>
<dbReference type="PANTHER" id="PTHR12705">
    <property type="entry name" value="ORIGIN RECOGNITION COMPLEX SUBUNIT 5"/>
    <property type="match status" value="1"/>
</dbReference>
<gene>
    <name evidence="3" type="ORF">HGRIS_003052</name>
</gene>
<proteinExistence type="predicted"/>
<feature type="compositionally biased region" description="Acidic residues" evidence="1">
    <location>
        <begin position="297"/>
        <end position="311"/>
    </location>
</feature>
<feature type="region of interest" description="Disordered" evidence="1">
    <location>
        <begin position="286"/>
        <end position="319"/>
    </location>
</feature>
<feature type="compositionally biased region" description="Polar residues" evidence="1">
    <location>
        <begin position="365"/>
        <end position="383"/>
    </location>
</feature>
<accession>A0ABR3JPF0</accession>
<dbReference type="InterPro" id="IPR020796">
    <property type="entry name" value="ORC5"/>
</dbReference>